<feature type="transmembrane region" description="Helical" evidence="1">
    <location>
        <begin position="6"/>
        <end position="26"/>
    </location>
</feature>
<evidence type="ECO:0000256" key="1">
    <source>
        <dbReference type="SAM" id="Phobius"/>
    </source>
</evidence>
<dbReference type="RefSeq" id="WP_344160752.1">
    <property type="nucleotide sequence ID" value="NZ_BAAAPC010000004.1"/>
</dbReference>
<reference evidence="2 3" key="1">
    <citation type="journal article" date="2019" name="Int. J. Syst. Evol. Microbiol.">
        <title>The Global Catalogue of Microorganisms (GCM) 10K type strain sequencing project: providing services to taxonomists for standard genome sequencing and annotation.</title>
        <authorList>
            <consortium name="The Broad Institute Genomics Platform"/>
            <consortium name="The Broad Institute Genome Sequencing Center for Infectious Disease"/>
            <person name="Wu L."/>
            <person name="Ma J."/>
        </authorList>
    </citation>
    <scope>NUCLEOTIDE SEQUENCE [LARGE SCALE GENOMIC DNA]</scope>
    <source>
        <strain evidence="2 3">JCM 15313</strain>
    </source>
</reference>
<organism evidence="2 3">
    <name type="scientific">Nocardiopsis rhodophaea</name>
    <dbReference type="NCBI Taxonomy" id="280238"/>
    <lineage>
        <taxon>Bacteria</taxon>
        <taxon>Bacillati</taxon>
        <taxon>Actinomycetota</taxon>
        <taxon>Actinomycetes</taxon>
        <taxon>Streptosporangiales</taxon>
        <taxon>Nocardiopsidaceae</taxon>
        <taxon>Nocardiopsis</taxon>
    </lineage>
</organism>
<name>A0ABN2SKV6_9ACTN</name>
<keyword evidence="1" id="KW-0812">Transmembrane</keyword>
<evidence type="ECO:0000313" key="2">
    <source>
        <dbReference type="EMBL" id="GAA1988552.1"/>
    </source>
</evidence>
<evidence type="ECO:0000313" key="3">
    <source>
        <dbReference type="Proteomes" id="UP001501585"/>
    </source>
</evidence>
<keyword evidence="1" id="KW-0472">Membrane</keyword>
<sequence length="60" mass="6153">MSVSQLLFGLMVVTLLATGVLLVWSYAQSRGGPLSPELNRALIILAAAAVALAIASLLTS</sequence>
<keyword evidence="3" id="KW-1185">Reference proteome</keyword>
<proteinExistence type="predicted"/>
<protein>
    <submittedName>
        <fullName evidence="2">Uncharacterized protein</fullName>
    </submittedName>
</protein>
<dbReference type="Proteomes" id="UP001501585">
    <property type="component" value="Unassembled WGS sequence"/>
</dbReference>
<dbReference type="EMBL" id="BAAAPC010000004">
    <property type="protein sequence ID" value="GAA1988552.1"/>
    <property type="molecule type" value="Genomic_DNA"/>
</dbReference>
<comment type="caution">
    <text evidence="2">The sequence shown here is derived from an EMBL/GenBank/DDBJ whole genome shotgun (WGS) entry which is preliminary data.</text>
</comment>
<feature type="transmembrane region" description="Helical" evidence="1">
    <location>
        <begin position="38"/>
        <end position="58"/>
    </location>
</feature>
<gene>
    <name evidence="2" type="ORF">GCM10009799_12780</name>
</gene>
<keyword evidence="1" id="KW-1133">Transmembrane helix</keyword>
<accession>A0ABN2SKV6</accession>